<evidence type="ECO:0000313" key="1">
    <source>
        <dbReference type="EMBL" id="MBP5835934.1"/>
    </source>
</evidence>
<evidence type="ECO:0000313" key="2">
    <source>
        <dbReference type="Proteomes" id="UP001195571"/>
    </source>
</evidence>
<organism evidence="1 2">
    <name type="scientific">Candidatus Phytoplasma meliae</name>
    <dbReference type="NCBI Taxonomy" id="1848402"/>
    <lineage>
        <taxon>Bacteria</taxon>
        <taxon>Bacillati</taxon>
        <taxon>Mycoplasmatota</taxon>
        <taxon>Mollicutes</taxon>
        <taxon>Acholeplasmatales</taxon>
        <taxon>Acholeplasmataceae</taxon>
        <taxon>Candidatus Phytoplasma</taxon>
        <taxon>16SrXIII (Mexican periwinkle virescence group)</taxon>
    </lineage>
</organism>
<gene>
    <name evidence="1" type="ORF">CHTY_001690</name>
</gene>
<proteinExistence type="predicted"/>
<name>A0ABS5CY84_9MOLU</name>
<comment type="caution">
    <text evidence="1">The sequence shown here is derived from an EMBL/GenBank/DDBJ whole genome shotgun (WGS) entry which is preliminary data.</text>
</comment>
<keyword evidence="2" id="KW-1185">Reference proteome</keyword>
<dbReference type="Proteomes" id="UP001195571">
    <property type="component" value="Unassembled WGS sequence"/>
</dbReference>
<dbReference type="EMBL" id="JACAOD020000006">
    <property type="protein sequence ID" value="MBP5835934.1"/>
    <property type="molecule type" value="Genomic_DNA"/>
</dbReference>
<dbReference type="RefSeq" id="WP_203552197.1">
    <property type="nucleotide sequence ID" value="NZ_JACAOD020000006.1"/>
</dbReference>
<reference evidence="1" key="1">
    <citation type="submission" date="2021-04" db="EMBL/GenBank/DDBJ databases">
        <title>Genomic features of Candidatus Phytoplasma meliae isolate ChTYXIII (1SrXIII-G).</title>
        <authorList>
            <person name="Fernandez F.D."/>
            <person name="Conci L.R."/>
        </authorList>
    </citation>
    <scope>NUCLEOTIDE SEQUENCE [LARGE SCALE GENOMIC DNA]</scope>
    <source>
        <strain evidence="1">ChTYXIII-Mo</strain>
    </source>
</reference>
<accession>A0ABS5CY84</accession>
<protein>
    <submittedName>
        <fullName evidence="1">Uncharacterized protein</fullName>
    </submittedName>
</protein>
<sequence length="200" mass="22798">MNFIKIKNTLKKPIIFISIITLTTGALFGGVFAISQYHKTKESTETTVKLTSKQDIIKLDNVGTNSNLSLTPKDAILFDNTKETKEIYHQAKITNQSKTGKLHLKIGKHEIKIKNDNAILKEQVNRLLNIKYYYNQNGTETEYNNSDQPTMKPGEAKDVTIKITLKEEELSGFTETDLNTFRNEWHQNGVKINIPIELVE</sequence>